<dbReference type="InterPro" id="IPR033739">
    <property type="entry name" value="M10A_MMP"/>
</dbReference>
<keyword evidence="7" id="KW-0862">Zinc</keyword>
<dbReference type="EMBL" id="BAABHB010000018">
    <property type="protein sequence ID" value="GAA4419489.1"/>
    <property type="molecule type" value="Genomic_DNA"/>
</dbReference>
<dbReference type="InterPro" id="IPR026444">
    <property type="entry name" value="Secre_tail"/>
</dbReference>
<dbReference type="InterPro" id="IPR021190">
    <property type="entry name" value="Pept_M10A"/>
</dbReference>
<dbReference type="Pfam" id="PF18962">
    <property type="entry name" value="Por_Secre_tail"/>
    <property type="match status" value="1"/>
</dbReference>
<reference evidence="11" key="1">
    <citation type="journal article" date="2019" name="Int. J. Syst. Evol. Microbiol.">
        <title>The Global Catalogue of Microorganisms (GCM) 10K type strain sequencing project: providing services to taxonomists for standard genome sequencing and annotation.</title>
        <authorList>
            <consortium name="The Broad Institute Genomics Platform"/>
            <consortium name="The Broad Institute Genome Sequencing Center for Infectious Disease"/>
            <person name="Wu L."/>
            <person name="Ma J."/>
        </authorList>
    </citation>
    <scope>NUCLEOTIDE SEQUENCE [LARGE SCALE GENOMIC DNA]</scope>
    <source>
        <strain evidence="11">JCM 17925</strain>
    </source>
</reference>
<evidence type="ECO:0000256" key="1">
    <source>
        <dbReference type="ARBA" id="ARBA00001947"/>
    </source>
</evidence>
<evidence type="ECO:0000313" key="11">
    <source>
        <dbReference type="Proteomes" id="UP001500936"/>
    </source>
</evidence>
<dbReference type="CDD" id="cd04278">
    <property type="entry name" value="ZnMc_MMP"/>
    <property type="match status" value="1"/>
</dbReference>
<keyword evidence="3" id="KW-0645">Protease</keyword>
<keyword evidence="5" id="KW-0732">Signal</keyword>
<proteinExistence type="inferred from homology"/>
<accession>A0ABP8KZN7</accession>
<dbReference type="PANTHER" id="PTHR10201">
    <property type="entry name" value="MATRIX METALLOPROTEINASE"/>
    <property type="match status" value="1"/>
</dbReference>
<dbReference type="InterPro" id="IPR006026">
    <property type="entry name" value="Peptidase_Metallo"/>
</dbReference>
<evidence type="ECO:0000256" key="6">
    <source>
        <dbReference type="ARBA" id="ARBA00022801"/>
    </source>
</evidence>
<evidence type="ECO:0000256" key="7">
    <source>
        <dbReference type="ARBA" id="ARBA00022833"/>
    </source>
</evidence>
<dbReference type="SMART" id="SM00235">
    <property type="entry name" value="ZnMc"/>
    <property type="match status" value="1"/>
</dbReference>
<evidence type="ECO:0000256" key="3">
    <source>
        <dbReference type="ARBA" id="ARBA00022670"/>
    </source>
</evidence>
<organism evidence="10 11">
    <name type="scientific">Nibrella viscosa</name>
    <dbReference type="NCBI Taxonomy" id="1084524"/>
    <lineage>
        <taxon>Bacteria</taxon>
        <taxon>Pseudomonadati</taxon>
        <taxon>Bacteroidota</taxon>
        <taxon>Cytophagia</taxon>
        <taxon>Cytophagales</taxon>
        <taxon>Spirosomataceae</taxon>
        <taxon>Nibrella</taxon>
    </lineage>
</organism>
<dbReference type="PRINTS" id="PR00138">
    <property type="entry name" value="MATRIXIN"/>
</dbReference>
<comment type="cofactor">
    <cofactor evidence="1">
        <name>Zn(2+)</name>
        <dbReference type="ChEBI" id="CHEBI:29105"/>
    </cofactor>
</comment>
<keyword evidence="11" id="KW-1185">Reference proteome</keyword>
<dbReference type="PANTHER" id="PTHR10201:SF291">
    <property type="entry name" value="MATRIX METALLOPROTEINASE 1, ISOFORM C-RELATED"/>
    <property type="match status" value="1"/>
</dbReference>
<keyword evidence="6" id="KW-0378">Hydrolase</keyword>
<dbReference type="SUPFAM" id="SSF55486">
    <property type="entry name" value="Metalloproteases ('zincins'), catalytic domain"/>
    <property type="match status" value="1"/>
</dbReference>
<evidence type="ECO:0000256" key="4">
    <source>
        <dbReference type="ARBA" id="ARBA00022723"/>
    </source>
</evidence>
<dbReference type="Gene3D" id="3.40.390.10">
    <property type="entry name" value="Collagenase (Catalytic Domain)"/>
    <property type="match status" value="1"/>
</dbReference>
<evidence type="ECO:0000256" key="2">
    <source>
        <dbReference type="ARBA" id="ARBA00010370"/>
    </source>
</evidence>
<feature type="domain" description="Peptidase metallopeptidase" evidence="9">
    <location>
        <begin position="59"/>
        <end position="231"/>
    </location>
</feature>
<comment type="caution">
    <text evidence="10">The sequence shown here is derived from an EMBL/GenBank/DDBJ whole genome shotgun (WGS) entry which is preliminary data.</text>
</comment>
<name>A0ABP8KZN7_9BACT</name>
<dbReference type="InterPro" id="IPR024079">
    <property type="entry name" value="MetalloPept_cat_dom_sf"/>
</dbReference>
<keyword evidence="8" id="KW-0482">Metalloprotease</keyword>
<keyword evidence="4" id="KW-0479">Metal-binding</keyword>
<dbReference type="InterPro" id="IPR001818">
    <property type="entry name" value="Pept_M10_metallopeptidase"/>
</dbReference>
<protein>
    <recommendedName>
        <fullName evidence="9">Peptidase metallopeptidase domain-containing protein</fullName>
    </recommendedName>
</protein>
<comment type="similarity">
    <text evidence="2">Belongs to the peptidase M10A family.</text>
</comment>
<evidence type="ECO:0000259" key="9">
    <source>
        <dbReference type="SMART" id="SM00235"/>
    </source>
</evidence>
<evidence type="ECO:0000256" key="5">
    <source>
        <dbReference type="ARBA" id="ARBA00022729"/>
    </source>
</evidence>
<dbReference type="Pfam" id="PF00413">
    <property type="entry name" value="Peptidase_M10"/>
    <property type="match status" value="1"/>
</dbReference>
<sequence length="509" mass="55794">MKNIYKALTAFLLIITTKSLTLGQGSKKESALYDDWPVTVSSNLTQGKKNTNVSAYFSINRSWNHRILTYYFQNGTNDIAGDGERQAIRQAFDLWASQTDIAFLEVCNEASADIRILWTTGNHGDNQNFDGRYDGIVPNLLAHGNPPPLPGSTDPLDGDLHFDDDEDWTDLIKNNNQQPIDLVTVAAHEIGHILGLNHSTASGALMNASYTGSHRYLSSDDIAGVQSMYGAKGTGSIITGSNYFCSTNVLTLQEVPPGTTINWSVTPAFSFANSSGTGASANLTVSGQLGSKYAINYSLQSGCGSTTINRENLWVSNPGLQQMTYGTEGTGQTNTVYSVNMVSPGTWYILRTNTELAQLTSGPFWNPSSSINGYSPNQGEYRFNLTPGQSVNLTVAASNSCGSASRTITFTVPSSYFVAPNPAQNSITIQFDKVDYFETLPEQIVLINEKNTSITKIVNMKDLIKEQTFRENRKVEIDVRHLPRGTYYLHFKSANIMNKVDNIVRILLN</sequence>
<evidence type="ECO:0000256" key="8">
    <source>
        <dbReference type="ARBA" id="ARBA00023049"/>
    </source>
</evidence>
<dbReference type="Proteomes" id="UP001500936">
    <property type="component" value="Unassembled WGS sequence"/>
</dbReference>
<gene>
    <name evidence="10" type="ORF">GCM10023187_53850</name>
</gene>
<evidence type="ECO:0000313" key="10">
    <source>
        <dbReference type="EMBL" id="GAA4419489.1"/>
    </source>
</evidence>
<dbReference type="RefSeq" id="WP_345271166.1">
    <property type="nucleotide sequence ID" value="NZ_BAABHB010000018.1"/>
</dbReference>